<reference evidence="1" key="1">
    <citation type="submission" date="2013-08" db="EMBL/GenBank/DDBJ databases">
        <authorList>
            <person name="Mendez C."/>
            <person name="Richter M."/>
            <person name="Ferrer M."/>
            <person name="Sanchez J."/>
        </authorList>
    </citation>
    <scope>NUCLEOTIDE SEQUENCE</scope>
</reference>
<accession>T1BJS6</accession>
<evidence type="ECO:0000313" key="1">
    <source>
        <dbReference type="EMBL" id="EQD54240.1"/>
    </source>
</evidence>
<proteinExistence type="predicted"/>
<dbReference type="SUPFAM" id="SSF52540">
    <property type="entry name" value="P-loop containing nucleoside triphosphate hydrolases"/>
    <property type="match status" value="1"/>
</dbReference>
<organism evidence="1">
    <name type="scientific">mine drainage metagenome</name>
    <dbReference type="NCBI Taxonomy" id="410659"/>
    <lineage>
        <taxon>unclassified sequences</taxon>
        <taxon>metagenomes</taxon>
        <taxon>ecological metagenomes</taxon>
    </lineage>
</organism>
<dbReference type="Pfam" id="PF00709">
    <property type="entry name" value="Adenylsucc_synt"/>
    <property type="match status" value="1"/>
</dbReference>
<dbReference type="EC" id="6.3.4.4" evidence="1"/>
<dbReference type="InterPro" id="IPR042110">
    <property type="entry name" value="Adenylosuccinate_synth_dom2"/>
</dbReference>
<dbReference type="AlphaFoldDB" id="T1BJS6"/>
<keyword evidence="1" id="KW-0436">Ligase</keyword>
<gene>
    <name evidence="1" type="ORF">B1A_12242</name>
</gene>
<name>T1BJS6_9ZZZZ</name>
<dbReference type="GO" id="GO:0000166">
    <property type="term" value="F:nucleotide binding"/>
    <property type="evidence" value="ECO:0007669"/>
    <property type="project" value="InterPro"/>
</dbReference>
<dbReference type="Gene3D" id="1.10.300.10">
    <property type="entry name" value="Adenylosuccinate Synthetase, subunit A, domain 2"/>
    <property type="match status" value="1"/>
</dbReference>
<protein>
    <submittedName>
        <fullName evidence="1">Adenylosuccinate synthetase</fullName>
        <ecNumber evidence="1">6.3.4.4</ecNumber>
    </submittedName>
</protein>
<dbReference type="InterPro" id="IPR001114">
    <property type="entry name" value="Adenylosuccinate_synthetase"/>
</dbReference>
<dbReference type="InterPro" id="IPR027417">
    <property type="entry name" value="P-loop_NTPase"/>
</dbReference>
<dbReference type="GO" id="GO:0004019">
    <property type="term" value="F:adenylosuccinate synthase activity"/>
    <property type="evidence" value="ECO:0007669"/>
    <property type="project" value="UniProtKB-EC"/>
</dbReference>
<comment type="caution">
    <text evidence="1">The sequence shown here is derived from an EMBL/GenBank/DDBJ whole genome shotgun (WGS) entry which is preliminary data.</text>
</comment>
<dbReference type="GO" id="GO:0006164">
    <property type="term" value="P:purine nucleotide biosynthetic process"/>
    <property type="evidence" value="ECO:0007669"/>
    <property type="project" value="InterPro"/>
</dbReference>
<feature type="non-terminal residue" evidence="1">
    <location>
        <position position="1"/>
    </location>
</feature>
<dbReference type="EMBL" id="AUZX01008866">
    <property type="protein sequence ID" value="EQD54240.1"/>
    <property type="molecule type" value="Genomic_DNA"/>
</dbReference>
<reference evidence="1" key="2">
    <citation type="journal article" date="2014" name="ISME J.">
        <title>Microbial stratification in low pH oxic and suboxic macroscopic growths along an acid mine drainage.</title>
        <authorList>
            <person name="Mendez-Garcia C."/>
            <person name="Mesa V."/>
            <person name="Sprenger R.R."/>
            <person name="Richter M."/>
            <person name="Diez M.S."/>
            <person name="Solano J."/>
            <person name="Bargiela R."/>
            <person name="Golyshina O.V."/>
            <person name="Manteca A."/>
            <person name="Ramos J.L."/>
            <person name="Gallego J.R."/>
            <person name="Llorente I."/>
            <person name="Martins Dos Santos V.A."/>
            <person name="Jensen O.N."/>
            <person name="Pelaez A.I."/>
            <person name="Sanchez J."/>
            <person name="Ferrer M."/>
        </authorList>
    </citation>
    <scope>NUCLEOTIDE SEQUENCE</scope>
</reference>
<sequence length="87" mass="10154">RGVGPAYSDKVRRIGFRVGDLQKLSFLEKKLNFVLPLKNDILVKLYAAPPFTMEEILAEYTEYASRLDRFIRDPYPWSSWRSRRGSG</sequence>